<dbReference type="CDD" id="cd17751">
    <property type="entry name" value="BRCT_microcephalin_rpt3"/>
    <property type="match status" value="1"/>
</dbReference>
<organism evidence="3">
    <name type="scientific">Mesocestoides corti</name>
    <name type="common">Flatworm</name>
    <dbReference type="NCBI Taxonomy" id="53468"/>
    <lineage>
        <taxon>Eukaryota</taxon>
        <taxon>Metazoa</taxon>
        <taxon>Spiralia</taxon>
        <taxon>Lophotrochozoa</taxon>
        <taxon>Platyhelminthes</taxon>
        <taxon>Cestoda</taxon>
        <taxon>Eucestoda</taxon>
        <taxon>Cyclophyllidea</taxon>
        <taxon>Mesocestoididae</taxon>
        <taxon>Mesocestoides</taxon>
    </lineage>
</organism>
<feature type="domain" description="BRCT" evidence="2">
    <location>
        <begin position="687"/>
        <end position="765"/>
    </location>
</feature>
<dbReference type="GO" id="GO:0000278">
    <property type="term" value="P:mitotic cell cycle"/>
    <property type="evidence" value="ECO:0007669"/>
    <property type="project" value="TreeGrafter"/>
</dbReference>
<proteinExistence type="predicted"/>
<accession>A0A5K3EPX4</accession>
<feature type="region of interest" description="Disordered" evidence="1">
    <location>
        <begin position="310"/>
        <end position="357"/>
    </location>
</feature>
<dbReference type="PANTHER" id="PTHR14625:SF3">
    <property type="entry name" value="MICROCEPHALIN"/>
    <property type="match status" value="1"/>
</dbReference>
<feature type="region of interest" description="Disordered" evidence="1">
    <location>
        <begin position="220"/>
        <end position="247"/>
    </location>
</feature>
<dbReference type="PANTHER" id="PTHR14625">
    <property type="entry name" value="MICROCEPHALIN"/>
    <property type="match status" value="1"/>
</dbReference>
<dbReference type="CDD" id="cd17716">
    <property type="entry name" value="BRCT_microcephalin_rpt1"/>
    <property type="match status" value="1"/>
</dbReference>
<dbReference type="WBParaSite" id="MCU_001829-RB">
    <property type="protein sequence ID" value="MCU_001829-RB"/>
    <property type="gene ID" value="MCU_001829"/>
</dbReference>
<dbReference type="CDD" id="cd17744">
    <property type="entry name" value="BRCT_MDC1_rpt1"/>
    <property type="match status" value="1"/>
</dbReference>
<feature type="compositionally biased region" description="Low complexity" evidence="1">
    <location>
        <begin position="328"/>
        <end position="347"/>
    </location>
</feature>
<name>A0A5K3EPX4_MESCO</name>
<dbReference type="AlphaFoldDB" id="A0A5K3EPX4"/>
<evidence type="ECO:0000256" key="1">
    <source>
        <dbReference type="SAM" id="MobiDB-lite"/>
    </source>
</evidence>
<evidence type="ECO:0000259" key="2">
    <source>
        <dbReference type="PROSITE" id="PS50172"/>
    </source>
</evidence>
<sequence>MMSHSCVSRRGLLHGVVAYVDIRSPFGNPENVVAERLSSLGAIVERTRSAFVTHVVFRNGDPMTRLWAEKRGINLVTPAWVKACVEGNSRVPEACYYLRDKQDVDMAEDPSFVNNSVSLVQRIDSVASVDAHATQKSILEKSSTDPSVIENFISNPSTPLSTRLLQSCSDSRAMNSDSLKELGPQTVAGISLTGSSYTQVELSNLTTQFSFPDSHFTPPLQSTIPPSSLSVVPSLPPASERPPPGWMRPPLSPKNVDSSSFFITFKEQPTVVSRPRLSDVFGSTALPHKPFSPDNLHFFVQNLSSSTGTHRNWAVDKKSPSHSPMRVTPGSQKSSKPKSSPVTYSKKTPTRRRSSLRRRLLKKAVQSSSDHKIFPMNATSLISSTMLGNHHKQTCSSMFSSLKSGNLCMKQNSAFSHSIGKYSEGHWEEKDGLATSDKRILSSKSSVLPSVAPRSTSLRMPEKIDIQVRSVVKPLSGLPRVGSAETTATPKSRKRFLERTVDSLVVDSEISLKPLTISLSPLTVRNSIEEFVLSDVLKPTTTRTKRSLERRPIEILFSGLHSYQRQTLIALLRSSYKLSQLEVVPALNRRLCGDASGVVQKQRTPIIAETEDTDQRWSVTDSLHPETTTHLVSTSPFPRTINLFKAVMASIPVVDQAWLEESAKEGKWLPYERFLVAGLPPSEVAPELRKLFSTVGNIFVAPGLSPSSSDLKEIIKMGGGSISKRTIGADLIIGQMDKKKPCVTPKWLLDSILHRNLLPYNKYRLANSL</sequence>
<protein>
    <submittedName>
        <fullName evidence="3">BRCT domain-containing protein</fullName>
    </submittedName>
</protein>
<dbReference type="PROSITE" id="PS50172">
    <property type="entry name" value="BRCT"/>
    <property type="match status" value="3"/>
</dbReference>
<dbReference type="InterPro" id="IPR022047">
    <property type="entry name" value="Microcephalin-like"/>
</dbReference>
<feature type="domain" description="BRCT" evidence="2">
    <location>
        <begin position="618"/>
        <end position="676"/>
    </location>
</feature>
<dbReference type="Gene3D" id="3.40.50.10190">
    <property type="entry name" value="BRCT domain"/>
    <property type="match status" value="3"/>
</dbReference>
<dbReference type="InterPro" id="IPR001357">
    <property type="entry name" value="BRCT_dom"/>
</dbReference>
<dbReference type="SMART" id="SM00292">
    <property type="entry name" value="BRCT"/>
    <property type="match status" value="3"/>
</dbReference>
<dbReference type="SUPFAM" id="SSF52113">
    <property type="entry name" value="BRCT domain"/>
    <property type="match status" value="3"/>
</dbReference>
<feature type="domain" description="BRCT" evidence="2">
    <location>
        <begin position="8"/>
        <end position="98"/>
    </location>
</feature>
<evidence type="ECO:0000313" key="3">
    <source>
        <dbReference type="WBParaSite" id="MCU_001829-RB"/>
    </source>
</evidence>
<feature type="compositionally biased region" description="Basic residues" evidence="1">
    <location>
        <begin position="348"/>
        <end position="357"/>
    </location>
</feature>
<reference evidence="3" key="1">
    <citation type="submission" date="2019-11" db="UniProtKB">
        <authorList>
            <consortium name="WormBaseParasite"/>
        </authorList>
    </citation>
    <scope>IDENTIFICATION</scope>
</reference>
<dbReference type="InterPro" id="IPR036420">
    <property type="entry name" value="BRCT_dom_sf"/>
</dbReference>
<dbReference type="Pfam" id="PF16589">
    <property type="entry name" value="BRCT_2"/>
    <property type="match status" value="1"/>
</dbReference>
<feature type="compositionally biased region" description="Pro residues" evidence="1">
    <location>
        <begin position="234"/>
        <end position="247"/>
    </location>
</feature>